<dbReference type="AlphaFoldDB" id="A0AAE1E2M1"/>
<evidence type="ECO:0000313" key="1">
    <source>
        <dbReference type="EMBL" id="KAK3792016.1"/>
    </source>
</evidence>
<comment type="caution">
    <text evidence="1">The sequence shown here is derived from an EMBL/GenBank/DDBJ whole genome shotgun (WGS) entry which is preliminary data.</text>
</comment>
<gene>
    <name evidence="1" type="ORF">RRG08_035503</name>
</gene>
<accession>A0AAE1E2M1</accession>
<name>A0AAE1E2M1_9GAST</name>
<dbReference type="EMBL" id="JAWDGP010001404">
    <property type="protein sequence ID" value="KAK3792016.1"/>
    <property type="molecule type" value="Genomic_DNA"/>
</dbReference>
<reference evidence="1" key="1">
    <citation type="journal article" date="2023" name="G3 (Bethesda)">
        <title>A reference genome for the long-term kleptoplast-retaining sea slug Elysia crispata morphotype clarki.</title>
        <authorList>
            <person name="Eastman K.E."/>
            <person name="Pendleton A.L."/>
            <person name="Shaikh M.A."/>
            <person name="Suttiyut T."/>
            <person name="Ogas R."/>
            <person name="Tomko P."/>
            <person name="Gavelis G."/>
            <person name="Widhalm J.R."/>
            <person name="Wisecaver J.H."/>
        </authorList>
    </citation>
    <scope>NUCLEOTIDE SEQUENCE</scope>
    <source>
        <strain evidence="1">ECLA1</strain>
    </source>
</reference>
<dbReference type="Proteomes" id="UP001283361">
    <property type="component" value="Unassembled WGS sequence"/>
</dbReference>
<organism evidence="1 2">
    <name type="scientific">Elysia crispata</name>
    <name type="common">lettuce slug</name>
    <dbReference type="NCBI Taxonomy" id="231223"/>
    <lineage>
        <taxon>Eukaryota</taxon>
        <taxon>Metazoa</taxon>
        <taxon>Spiralia</taxon>
        <taxon>Lophotrochozoa</taxon>
        <taxon>Mollusca</taxon>
        <taxon>Gastropoda</taxon>
        <taxon>Heterobranchia</taxon>
        <taxon>Euthyneura</taxon>
        <taxon>Panpulmonata</taxon>
        <taxon>Sacoglossa</taxon>
        <taxon>Placobranchoidea</taxon>
        <taxon>Plakobranchidae</taxon>
        <taxon>Elysia</taxon>
    </lineage>
</organism>
<proteinExistence type="predicted"/>
<sequence>MISIWNDTSPLVSNVIANDFITGLNPTIPPMVHSFDPEGEKRHKQFTSAGGTLLYPRRRRWRVFGLEREGKRKRSRLEQACKNVTIYNLDSVRGFGVLLCKQSDVPGGSYSLKTNKPPFYRNR</sequence>
<evidence type="ECO:0000313" key="2">
    <source>
        <dbReference type="Proteomes" id="UP001283361"/>
    </source>
</evidence>
<protein>
    <submittedName>
        <fullName evidence="1">Uncharacterized protein</fullName>
    </submittedName>
</protein>
<keyword evidence="2" id="KW-1185">Reference proteome</keyword>